<gene>
    <name evidence="2" type="ORF">SPARVUS_LOCUS8025114</name>
</gene>
<sequence length="43" mass="4982">MHWDGVCRQVAPVSGMQAFRETEDHRVVGSKPRSSARWRLEPM</sequence>
<evidence type="ECO:0000256" key="1">
    <source>
        <dbReference type="SAM" id="MobiDB-lite"/>
    </source>
</evidence>
<keyword evidence="3" id="KW-1185">Reference proteome</keyword>
<comment type="caution">
    <text evidence="2">The sequence shown here is derived from an EMBL/GenBank/DDBJ whole genome shotgun (WGS) entry which is preliminary data.</text>
</comment>
<name>A0ABN9DRY8_9NEOB</name>
<evidence type="ECO:0000313" key="2">
    <source>
        <dbReference type="EMBL" id="CAI9574714.1"/>
    </source>
</evidence>
<feature type="region of interest" description="Disordered" evidence="1">
    <location>
        <begin position="24"/>
        <end position="43"/>
    </location>
</feature>
<dbReference type="EMBL" id="CATNWA010014684">
    <property type="protein sequence ID" value="CAI9574714.1"/>
    <property type="molecule type" value="Genomic_DNA"/>
</dbReference>
<protein>
    <submittedName>
        <fullName evidence="2">Uncharacterized protein</fullName>
    </submittedName>
</protein>
<proteinExistence type="predicted"/>
<evidence type="ECO:0000313" key="3">
    <source>
        <dbReference type="Proteomes" id="UP001162483"/>
    </source>
</evidence>
<organism evidence="2 3">
    <name type="scientific">Staurois parvus</name>
    <dbReference type="NCBI Taxonomy" id="386267"/>
    <lineage>
        <taxon>Eukaryota</taxon>
        <taxon>Metazoa</taxon>
        <taxon>Chordata</taxon>
        <taxon>Craniata</taxon>
        <taxon>Vertebrata</taxon>
        <taxon>Euteleostomi</taxon>
        <taxon>Amphibia</taxon>
        <taxon>Batrachia</taxon>
        <taxon>Anura</taxon>
        <taxon>Neobatrachia</taxon>
        <taxon>Ranoidea</taxon>
        <taxon>Ranidae</taxon>
        <taxon>Staurois</taxon>
    </lineage>
</organism>
<dbReference type="Proteomes" id="UP001162483">
    <property type="component" value="Unassembled WGS sequence"/>
</dbReference>
<accession>A0ABN9DRY8</accession>
<reference evidence="2" key="1">
    <citation type="submission" date="2023-05" db="EMBL/GenBank/DDBJ databases">
        <authorList>
            <person name="Stuckert A."/>
        </authorList>
    </citation>
    <scope>NUCLEOTIDE SEQUENCE</scope>
</reference>